<protein>
    <recommendedName>
        <fullName evidence="3 6">peptidylprolyl isomerase</fullName>
        <ecNumber evidence="3 6">5.2.1.8</ecNumber>
    </recommendedName>
</protein>
<gene>
    <name evidence="10" type="ORF">ATK74_1065</name>
</gene>
<organism evidence="10 11">
    <name type="scientific">Propionicimonas paludicola</name>
    <dbReference type="NCBI Taxonomy" id="185243"/>
    <lineage>
        <taxon>Bacteria</taxon>
        <taxon>Bacillati</taxon>
        <taxon>Actinomycetota</taxon>
        <taxon>Actinomycetes</taxon>
        <taxon>Propionibacteriales</taxon>
        <taxon>Nocardioidaceae</taxon>
        <taxon>Propionicimonas</taxon>
    </lineage>
</organism>
<feature type="domain" description="PPIase FKBP-type" evidence="9">
    <location>
        <begin position="254"/>
        <end position="339"/>
    </location>
</feature>
<evidence type="ECO:0000259" key="9">
    <source>
        <dbReference type="PROSITE" id="PS50059"/>
    </source>
</evidence>
<dbReference type="Pfam" id="PF00254">
    <property type="entry name" value="FKBP_C"/>
    <property type="match status" value="2"/>
</dbReference>
<evidence type="ECO:0000256" key="2">
    <source>
        <dbReference type="ARBA" id="ARBA00006577"/>
    </source>
</evidence>
<dbReference type="PROSITE" id="PS50059">
    <property type="entry name" value="FKBP_PPIASE"/>
    <property type="match status" value="2"/>
</dbReference>
<evidence type="ECO:0000256" key="5">
    <source>
        <dbReference type="ARBA" id="ARBA00023235"/>
    </source>
</evidence>
<feature type="region of interest" description="Disordered" evidence="7">
    <location>
        <begin position="31"/>
        <end position="62"/>
    </location>
</feature>
<name>A0A2A9CSB7_9ACTN</name>
<dbReference type="InterPro" id="IPR046357">
    <property type="entry name" value="PPIase_dom_sf"/>
</dbReference>
<keyword evidence="11" id="KW-1185">Reference proteome</keyword>
<evidence type="ECO:0000313" key="11">
    <source>
        <dbReference type="Proteomes" id="UP000226079"/>
    </source>
</evidence>
<comment type="caution">
    <text evidence="10">The sequence shown here is derived from an EMBL/GenBank/DDBJ whole genome shotgun (WGS) entry which is preliminary data.</text>
</comment>
<evidence type="ECO:0000256" key="6">
    <source>
        <dbReference type="PROSITE-ProRule" id="PRU00277"/>
    </source>
</evidence>
<dbReference type="GO" id="GO:0003755">
    <property type="term" value="F:peptidyl-prolyl cis-trans isomerase activity"/>
    <property type="evidence" value="ECO:0007669"/>
    <property type="project" value="UniProtKB-KW"/>
</dbReference>
<accession>A0A2A9CSB7</accession>
<keyword evidence="8" id="KW-0732">Signal</keyword>
<evidence type="ECO:0000313" key="10">
    <source>
        <dbReference type="EMBL" id="PFG16520.1"/>
    </source>
</evidence>
<sequence length="344" mass="35139">MVGYPQRVQLRHLIPAAVAVLSLTACGGPASTPTPVPATPSTTPSASTSATPTASATPTPTVPVSDSLKAIKVTGAPLSQPKVDFKAPFAIDKTRVEVLKAGTGLKASANGFVTVHYYGVDGRTGKLFDESYSRKSPITFPLDQVIAGFKLGLTDQREGSRVLIAMPGKDGYDATGGRADAGIAVGDTLIFVVDVISVSVNQPSGKVVPAPSGAPSVTGGAADKPVVTIPSGAAPSAMLAANLIDGTGATVAKDDVIRVRYVGYSWKTGKLIDDQFATPSDGKLSSTIPGWQSGLVGKKVGSRVLLVLPPNSGYPQGSNNPPVEAGDTVVYVVDLLFAYAQPKA</sequence>
<dbReference type="EC" id="5.2.1.8" evidence="3 6"/>
<evidence type="ECO:0000256" key="7">
    <source>
        <dbReference type="SAM" id="MobiDB-lite"/>
    </source>
</evidence>
<dbReference type="PANTHER" id="PTHR43811:SF19">
    <property type="entry name" value="39 KDA FK506-BINDING NUCLEAR PROTEIN"/>
    <property type="match status" value="1"/>
</dbReference>
<comment type="similarity">
    <text evidence="2">Belongs to the FKBP-type PPIase family.</text>
</comment>
<evidence type="ECO:0000256" key="1">
    <source>
        <dbReference type="ARBA" id="ARBA00000971"/>
    </source>
</evidence>
<dbReference type="EMBL" id="PDJC01000001">
    <property type="protein sequence ID" value="PFG16520.1"/>
    <property type="molecule type" value="Genomic_DNA"/>
</dbReference>
<dbReference type="PROSITE" id="PS51257">
    <property type="entry name" value="PROKAR_LIPOPROTEIN"/>
    <property type="match status" value="1"/>
</dbReference>
<evidence type="ECO:0000256" key="4">
    <source>
        <dbReference type="ARBA" id="ARBA00023110"/>
    </source>
</evidence>
<evidence type="ECO:0000256" key="8">
    <source>
        <dbReference type="SAM" id="SignalP"/>
    </source>
</evidence>
<dbReference type="Gene3D" id="3.10.50.40">
    <property type="match status" value="2"/>
</dbReference>
<feature type="domain" description="PPIase FKBP-type" evidence="9">
    <location>
        <begin position="110"/>
        <end position="199"/>
    </location>
</feature>
<keyword evidence="4 6" id="KW-0697">Rotamase</keyword>
<feature type="signal peptide" evidence="8">
    <location>
        <begin position="1"/>
        <end position="27"/>
    </location>
</feature>
<reference evidence="10 11" key="1">
    <citation type="submission" date="2017-10" db="EMBL/GenBank/DDBJ databases">
        <title>Sequencing the genomes of 1000 actinobacteria strains.</title>
        <authorList>
            <person name="Klenk H.-P."/>
        </authorList>
    </citation>
    <scope>NUCLEOTIDE SEQUENCE [LARGE SCALE GENOMIC DNA]</scope>
    <source>
        <strain evidence="10 11">DSM 15597</strain>
    </source>
</reference>
<keyword evidence="5 6" id="KW-0413">Isomerase</keyword>
<feature type="chain" id="PRO_5039662830" description="peptidylprolyl isomerase" evidence="8">
    <location>
        <begin position="28"/>
        <end position="344"/>
    </location>
</feature>
<dbReference type="AlphaFoldDB" id="A0A2A9CSB7"/>
<dbReference type="SUPFAM" id="SSF54534">
    <property type="entry name" value="FKBP-like"/>
    <property type="match status" value="2"/>
</dbReference>
<proteinExistence type="inferred from homology"/>
<evidence type="ECO:0000256" key="3">
    <source>
        <dbReference type="ARBA" id="ARBA00013194"/>
    </source>
</evidence>
<comment type="catalytic activity">
    <reaction evidence="1 6">
        <text>[protein]-peptidylproline (omega=180) = [protein]-peptidylproline (omega=0)</text>
        <dbReference type="Rhea" id="RHEA:16237"/>
        <dbReference type="Rhea" id="RHEA-COMP:10747"/>
        <dbReference type="Rhea" id="RHEA-COMP:10748"/>
        <dbReference type="ChEBI" id="CHEBI:83833"/>
        <dbReference type="ChEBI" id="CHEBI:83834"/>
        <dbReference type="EC" id="5.2.1.8"/>
    </reaction>
</comment>
<dbReference type="Proteomes" id="UP000226079">
    <property type="component" value="Unassembled WGS sequence"/>
</dbReference>
<feature type="compositionally biased region" description="Low complexity" evidence="7">
    <location>
        <begin position="39"/>
        <end position="62"/>
    </location>
</feature>
<dbReference type="InterPro" id="IPR001179">
    <property type="entry name" value="PPIase_FKBP_dom"/>
</dbReference>
<dbReference type="PANTHER" id="PTHR43811">
    <property type="entry name" value="FKBP-TYPE PEPTIDYL-PROLYL CIS-TRANS ISOMERASE FKPA"/>
    <property type="match status" value="1"/>
</dbReference>